<feature type="compositionally biased region" description="Polar residues" evidence="5">
    <location>
        <begin position="281"/>
        <end position="297"/>
    </location>
</feature>
<reference evidence="8 9" key="1">
    <citation type="submission" date="2024-09" db="EMBL/GenBank/DDBJ databases">
        <title>Itraconazole resistance in Madurella fahalii resulting from another homologue of gene encoding cytochrome P450 14-alpha sterol demethylase (CYP51).</title>
        <authorList>
            <person name="Yoshioka I."/>
            <person name="Fahal A.H."/>
            <person name="Kaneko S."/>
            <person name="Yaguchi T."/>
        </authorList>
    </citation>
    <scope>NUCLEOTIDE SEQUENCE [LARGE SCALE GENOMIC DNA]</scope>
    <source>
        <strain evidence="8 9">IFM 68171</strain>
    </source>
</reference>
<comment type="caution">
    <text evidence="8">The sequence shown here is derived from an EMBL/GenBank/DDBJ whole genome shotgun (WGS) entry which is preliminary data.</text>
</comment>
<name>A0ABQ0FZF9_9PEZI</name>
<keyword evidence="3" id="KW-0862">Zinc</keyword>
<dbReference type="PROSITE" id="PS01358">
    <property type="entry name" value="ZF_RANBP2_1"/>
    <property type="match status" value="1"/>
</dbReference>
<evidence type="ECO:0000313" key="8">
    <source>
        <dbReference type="EMBL" id="GAB1310887.1"/>
    </source>
</evidence>
<keyword evidence="2 4" id="KW-0863">Zinc-finger</keyword>
<dbReference type="SMART" id="SM00547">
    <property type="entry name" value="ZnF_RBZ"/>
    <property type="match status" value="1"/>
</dbReference>
<evidence type="ECO:0000256" key="5">
    <source>
        <dbReference type="SAM" id="MobiDB-lite"/>
    </source>
</evidence>
<feature type="compositionally biased region" description="Basic and acidic residues" evidence="5">
    <location>
        <begin position="177"/>
        <end position="186"/>
    </location>
</feature>
<sequence>MSRRADLPIRAFTHMREFPQAMVAIDLLKMMGSWVAPIMRARGWTVGELAEMYREDEPDLLGLNCERGEWIKLRLRTHGRPSEFLPLVTILDTLLHELAHCAYMDHNDSFQILWEQLREEMIGILKFGNGGGLSSKSHSTLRSSASSINRSSFAPSTDPRSRSILRGCASTSFGPRQIREIHDSSRRSSIRTPASEDVANDAAVSQNFWNLFQQEKEKKYGSSYVRPSTRNPFGSRAGSSLAGGSSSYSGSSSRHSSSGAGSTRTITPSRNSAASRSRQSTLSNSRLSAAPSSAAGKSQGSWACELCTLHNAPPRALCEACRGPRPSRF</sequence>
<dbReference type="InterPro" id="IPR001876">
    <property type="entry name" value="Znf_RanBP2"/>
</dbReference>
<dbReference type="InterPro" id="IPR036443">
    <property type="entry name" value="Znf_RanBP2_sf"/>
</dbReference>
<keyword evidence="1" id="KW-0479">Metal-binding</keyword>
<dbReference type="Pfam" id="PF08325">
    <property type="entry name" value="WLM"/>
    <property type="match status" value="1"/>
</dbReference>
<dbReference type="PROSITE" id="PS50199">
    <property type="entry name" value="ZF_RANBP2_2"/>
    <property type="match status" value="1"/>
</dbReference>
<dbReference type="SUPFAM" id="SSF90209">
    <property type="entry name" value="Ran binding protein zinc finger-like"/>
    <property type="match status" value="1"/>
</dbReference>
<evidence type="ECO:0000259" key="6">
    <source>
        <dbReference type="PROSITE" id="PS50199"/>
    </source>
</evidence>
<dbReference type="InterPro" id="IPR053000">
    <property type="entry name" value="WSS1-like_metalloprotease"/>
</dbReference>
<dbReference type="Gene3D" id="2.30.30.380">
    <property type="entry name" value="Zn-finger domain of Sec23/24"/>
    <property type="match status" value="1"/>
</dbReference>
<feature type="region of interest" description="Disordered" evidence="5">
    <location>
        <begin position="220"/>
        <end position="297"/>
    </location>
</feature>
<dbReference type="InterPro" id="IPR013536">
    <property type="entry name" value="WLM_dom"/>
</dbReference>
<feature type="region of interest" description="Disordered" evidence="5">
    <location>
        <begin position="145"/>
        <end position="198"/>
    </location>
</feature>
<evidence type="ECO:0000256" key="4">
    <source>
        <dbReference type="PROSITE-ProRule" id="PRU00322"/>
    </source>
</evidence>
<dbReference type="GeneID" id="98171842"/>
<evidence type="ECO:0000259" key="7">
    <source>
        <dbReference type="PROSITE" id="PS51397"/>
    </source>
</evidence>
<dbReference type="RefSeq" id="XP_070912620.1">
    <property type="nucleotide sequence ID" value="XM_071056519.1"/>
</dbReference>
<evidence type="ECO:0000256" key="1">
    <source>
        <dbReference type="ARBA" id="ARBA00022723"/>
    </source>
</evidence>
<evidence type="ECO:0000313" key="9">
    <source>
        <dbReference type="Proteomes" id="UP001628179"/>
    </source>
</evidence>
<gene>
    <name evidence="8" type="ORF">MFIFM68171_01097</name>
</gene>
<dbReference type="PROSITE" id="PS51397">
    <property type="entry name" value="WLM"/>
    <property type="match status" value="1"/>
</dbReference>
<protein>
    <recommendedName>
        <fullName evidence="10">WLM-domain-containing protein</fullName>
    </recommendedName>
</protein>
<dbReference type="Proteomes" id="UP001628179">
    <property type="component" value="Unassembled WGS sequence"/>
</dbReference>
<dbReference type="PANTHER" id="PTHR46622:SF1">
    <property type="entry name" value="DNA-DEPENDENT METALLOPROTEASE WSS1"/>
    <property type="match status" value="1"/>
</dbReference>
<feature type="domain" description="WLM" evidence="7">
    <location>
        <begin position="1"/>
        <end position="174"/>
    </location>
</feature>
<accession>A0ABQ0FZF9</accession>
<feature type="compositionally biased region" description="Low complexity" evidence="5">
    <location>
        <begin position="145"/>
        <end position="156"/>
    </location>
</feature>
<dbReference type="EMBL" id="BAAFSV010000001">
    <property type="protein sequence ID" value="GAB1310887.1"/>
    <property type="molecule type" value="Genomic_DNA"/>
</dbReference>
<evidence type="ECO:0000256" key="3">
    <source>
        <dbReference type="ARBA" id="ARBA00022833"/>
    </source>
</evidence>
<feature type="compositionally biased region" description="Low complexity" evidence="5">
    <location>
        <begin position="234"/>
        <end position="262"/>
    </location>
</feature>
<feature type="domain" description="RanBP2-type" evidence="6">
    <location>
        <begin position="298"/>
        <end position="327"/>
    </location>
</feature>
<evidence type="ECO:0008006" key="10">
    <source>
        <dbReference type="Google" id="ProtNLM"/>
    </source>
</evidence>
<keyword evidence="9" id="KW-1185">Reference proteome</keyword>
<organism evidence="8 9">
    <name type="scientific">Madurella fahalii</name>
    <dbReference type="NCBI Taxonomy" id="1157608"/>
    <lineage>
        <taxon>Eukaryota</taxon>
        <taxon>Fungi</taxon>
        <taxon>Dikarya</taxon>
        <taxon>Ascomycota</taxon>
        <taxon>Pezizomycotina</taxon>
        <taxon>Sordariomycetes</taxon>
        <taxon>Sordariomycetidae</taxon>
        <taxon>Sordariales</taxon>
        <taxon>Sordariales incertae sedis</taxon>
        <taxon>Madurella</taxon>
    </lineage>
</organism>
<feature type="compositionally biased region" description="Low complexity" evidence="5">
    <location>
        <begin position="269"/>
        <end position="280"/>
    </location>
</feature>
<evidence type="ECO:0000256" key="2">
    <source>
        <dbReference type="ARBA" id="ARBA00022771"/>
    </source>
</evidence>
<dbReference type="PANTHER" id="PTHR46622">
    <property type="entry name" value="DNA-DEPENDENT METALLOPROTEASE WSS1"/>
    <property type="match status" value="1"/>
</dbReference>
<proteinExistence type="predicted"/>